<comment type="caution">
    <text evidence="1">The sequence shown here is derived from an EMBL/GenBank/DDBJ whole genome shotgun (WGS) entry which is preliminary data.</text>
</comment>
<evidence type="ECO:0000313" key="1">
    <source>
        <dbReference type="EMBL" id="GFR10993.1"/>
    </source>
</evidence>
<name>A0A8X6GTL5_TRICU</name>
<accession>A0A8X6GTL5</accession>
<evidence type="ECO:0000313" key="2">
    <source>
        <dbReference type="Proteomes" id="UP000887116"/>
    </source>
</evidence>
<sequence>MLSTSRKRSKYHLCKTRSELNSEAKQKTHFTPTEKVGAPSIGLFATLGWQLKNLRPIQNASPQTLSKAFLECNRRLQALGALGEKIDNYGRVLVPKILRVFPDEIVKKWIIHTKRQSVSEGNVTKIMEFLSNEVEGALTALKTKGDTVMAYLPPTTSFHVNTKRTSGPKKNNHIPFVNRQTIGLRNVKLYDKLSS</sequence>
<dbReference type="AlphaFoldDB" id="A0A8X6GTL5"/>
<protein>
    <submittedName>
        <fullName evidence="1">Uncharacterized protein</fullName>
    </submittedName>
</protein>
<reference evidence="1" key="1">
    <citation type="submission" date="2020-07" db="EMBL/GenBank/DDBJ databases">
        <title>Multicomponent nature underlies the extraordinary mechanical properties of spider dragline silk.</title>
        <authorList>
            <person name="Kono N."/>
            <person name="Nakamura H."/>
            <person name="Mori M."/>
            <person name="Yoshida Y."/>
            <person name="Ohtoshi R."/>
            <person name="Malay A.D."/>
            <person name="Moran D.A.P."/>
            <person name="Tomita M."/>
            <person name="Numata K."/>
            <person name="Arakawa K."/>
        </authorList>
    </citation>
    <scope>NUCLEOTIDE SEQUENCE</scope>
</reference>
<organism evidence="1 2">
    <name type="scientific">Trichonephila clavata</name>
    <name type="common">Joro spider</name>
    <name type="synonym">Nephila clavata</name>
    <dbReference type="NCBI Taxonomy" id="2740835"/>
    <lineage>
        <taxon>Eukaryota</taxon>
        <taxon>Metazoa</taxon>
        <taxon>Ecdysozoa</taxon>
        <taxon>Arthropoda</taxon>
        <taxon>Chelicerata</taxon>
        <taxon>Arachnida</taxon>
        <taxon>Araneae</taxon>
        <taxon>Araneomorphae</taxon>
        <taxon>Entelegynae</taxon>
        <taxon>Araneoidea</taxon>
        <taxon>Nephilidae</taxon>
        <taxon>Trichonephila</taxon>
    </lineage>
</organism>
<dbReference type="EMBL" id="BMAO01036487">
    <property type="protein sequence ID" value="GFR10993.1"/>
    <property type="molecule type" value="Genomic_DNA"/>
</dbReference>
<dbReference type="Proteomes" id="UP000887116">
    <property type="component" value="Unassembled WGS sequence"/>
</dbReference>
<gene>
    <name evidence="1" type="primary">AVEN_235879_1</name>
    <name evidence="1" type="ORF">TNCT_130461</name>
</gene>
<proteinExistence type="predicted"/>
<dbReference type="OrthoDB" id="10544671at2759"/>
<keyword evidence="2" id="KW-1185">Reference proteome</keyword>